<keyword evidence="3" id="KW-1185">Reference proteome</keyword>
<evidence type="ECO:0000313" key="2">
    <source>
        <dbReference type="EMBL" id="MCL1143973.1"/>
    </source>
</evidence>
<organism evidence="2 3">
    <name type="scientific">Shewanella gaetbuli</name>
    <dbReference type="NCBI Taxonomy" id="220752"/>
    <lineage>
        <taxon>Bacteria</taxon>
        <taxon>Pseudomonadati</taxon>
        <taxon>Pseudomonadota</taxon>
        <taxon>Gammaproteobacteria</taxon>
        <taxon>Alteromonadales</taxon>
        <taxon>Shewanellaceae</taxon>
        <taxon>Shewanella</taxon>
    </lineage>
</organism>
<evidence type="ECO:0000313" key="3">
    <source>
        <dbReference type="Proteomes" id="UP001139333"/>
    </source>
</evidence>
<feature type="chain" id="PRO_5040762999" evidence="1">
    <location>
        <begin position="25"/>
        <end position="132"/>
    </location>
</feature>
<comment type="caution">
    <text evidence="2">The sequence shown here is derived from an EMBL/GenBank/DDBJ whole genome shotgun (WGS) entry which is preliminary data.</text>
</comment>
<sequence>MKLNNLFGLLIMLSLCCFAHKVEASGEVSQHQDAGYLKAFIINDHITIVVEEGQLEPRSIGSITVKLYHDLSVGDFISAVSFPRDGTIAGVEILDDMQAINITTVSAGSGSYQNIQQVCFTPETLMLCKENQ</sequence>
<protein>
    <submittedName>
        <fullName evidence="2">Uncharacterized protein</fullName>
    </submittedName>
</protein>
<dbReference type="InterPro" id="IPR031948">
    <property type="entry name" value="PliI"/>
</dbReference>
<proteinExistence type="predicted"/>
<gene>
    <name evidence="2" type="ORF">L2672_14935</name>
</gene>
<dbReference type="Pfam" id="PF16743">
    <property type="entry name" value="PliI"/>
    <property type="match status" value="1"/>
</dbReference>
<dbReference type="Gene3D" id="2.40.128.460">
    <property type="entry name" value="Periplasmic lysozyme inhibitor of I-type lysozyme"/>
    <property type="match status" value="1"/>
</dbReference>
<keyword evidence="1" id="KW-0732">Signal</keyword>
<evidence type="ECO:0000256" key="1">
    <source>
        <dbReference type="SAM" id="SignalP"/>
    </source>
</evidence>
<dbReference type="AlphaFoldDB" id="A0A9X2CHX0"/>
<reference evidence="2" key="1">
    <citation type="submission" date="2022-01" db="EMBL/GenBank/DDBJ databases">
        <title>Whole genome-based taxonomy of the Shewanellaceae.</title>
        <authorList>
            <person name="Martin-Rodriguez A.J."/>
        </authorList>
    </citation>
    <scope>NUCLEOTIDE SEQUENCE</scope>
    <source>
        <strain evidence="2">DSM 16422</strain>
    </source>
</reference>
<accession>A0A9X2CHX0</accession>
<dbReference type="EMBL" id="JAKIKP010000014">
    <property type="protein sequence ID" value="MCL1143973.1"/>
    <property type="molecule type" value="Genomic_DNA"/>
</dbReference>
<feature type="signal peptide" evidence="1">
    <location>
        <begin position="1"/>
        <end position="24"/>
    </location>
</feature>
<dbReference type="RefSeq" id="WP_248996643.1">
    <property type="nucleotide sequence ID" value="NZ_JAKIKP010000014.1"/>
</dbReference>
<dbReference type="InterPro" id="IPR038643">
    <property type="entry name" value="PliI_sf"/>
</dbReference>
<name>A0A9X2CHX0_9GAMM</name>
<dbReference type="Proteomes" id="UP001139333">
    <property type="component" value="Unassembled WGS sequence"/>
</dbReference>